<protein>
    <recommendedName>
        <fullName evidence="1">Protein kinase domain-containing protein</fullName>
    </recommendedName>
</protein>
<dbReference type="PANTHER" id="PTHR24416:SF611">
    <property type="entry name" value="TYROSINE-PROTEIN KINASE TRANSMEMBRANE RECEPTOR ROR"/>
    <property type="match status" value="1"/>
</dbReference>
<dbReference type="STRING" id="1344416.A0A139ALW4"/>
<dbReference type="EMBL" id="KQ965747">
    <property type="protein sequence ID" value="KXS17445.1"/>
    <property type="molecule type" value="Genomic_DNA"/>
</dbReference>
<dbReference type="OrthoDB" id="2146423at2759"/>
<dbReference type="GO" id="GO:0043235">
    <property type="term" value="C:receptor complex"/>
    <property type="evidence" value="ECO:0007669"/>
    <property type="project" value="TreeGrafter"/>
</dbReference>
<dbReference type="InterPro" id="IPR000719">
    <property type="entry name" value="Prot_kinase_dom"/>
</dbReference>
<reference evidence="2 3" key="1">
    <citation type="journal article" date="2015" name="Genome Biol. Evol.">
        <title>Phylogenomic analyses indicate that early fungi evolved digesting cell walls of algal ancestors of land plants.</title>
        <authorList>
            <person name="Chang Y."/>
            <person name="Wang S."/>
            <person name="Sekimoto S."/>
            <person name="Aerts A.L."/>
            <person name="Choi C."/>
            <person name="Clum A."/>
            <person name="LaButti K.M."/>
            <person name="Lindquist E.A."/>
            <person name="Yee Ngan C."/>
            <person name="Ohm R.A."/>
            <person name="Salamov A.A."/>
            <person name="Grigoriev I.V."/>
            <person name="Spatafora J.W."/>
            <person name="Berbee M.L."/>
        </authorList>
    </citation>
    <scope>NUCLEOTIDE SEQUENCE [LARGE SCALE GENOMIC DNA]</scope>
    <source>
        <strain evidence="2 3">JEL478</strain>
    </source>
</reference>
<sequence>MAAGAPGKIAGNGPLPFIPLNDLADQEDIAEGGMGIIFKATWIQRNFFGRATAKTPVVVKRLRRDRIEHRDLFIQESQTWWNLPKHPNILAVYGGNMDDKRPYLVSPFAEKGNLRSFLKSFKNGAPMLLKLKL</sequence>
<proteinExistence type="predicted"/>
<evidence type="ECO:0000259" key="1">
    <source>
        <dbReference type="PROSITE" id="PS50011"/>
    </source>
</evidence>
<dbReference type="Pfam" id="PF07714">
    <property type="entry name" value="PK_Tyr_Ser-Thr"/>
    <property type="match status" value="1"/>
</dbReference>
<dbReference type="Gene3D" id="1.10.510.10">
    <property type="entry name" value="Transferase(Phosphotransferase) domain 1"/>
    <property type="match status" value="1"/>
</dbReference>
<feature type="non-terminal residue" evidence="2">
    <location>
        <position position="133"/>
    </location>
</feature>
<dbReference type="PROSITE" id="PS50011">
    <property type="entry name" value="PROTEIN_KINASE_DOM"/>
    <property type="match status" value="1"/>
</dbReference>
<accession>A0A139ALW4</accession>
<dbReference type="GO" id="GO:0007169">
    <property type="term" value="P:cell surface receptor protein tyrosine kinase signaling pathway"/>
    <property type="evidence" value="ECO:0007669"/>
    <property type="project" value="TreeGrafter"/>
</dbReference>
<dbReference type="AlphaFoldDB" id="A0A139ALW4"/>
<dbReference type="PANTHER" id="PTHR24416">
    <property type="entry name" value="TYROSINE-PROTEIN KINASE RECEPTOR"/>
    <property type="match status" value="1"/>
</dbReference>
<organism evidence="2 3">
    <name type="scientific">Gonapodya prolifera (strain JEL478)</name>
    <name type="common">Monoblepharis prolifera</name>
    <dbReference type="NCBI Taxonomy" id="1344416"/>
    <lineage>
        <taxon>Eukaryota</taxon>
        <taxon>Fungi</taxon>
        <taxon>Fungi incertae sedis</taxon>
        <taxon>Chytridiomycota</taxon>
        <taxon>Chytridiomycota incertae sedis</taxon>
        <taxon>Monoblepharidomycetes</taxon>
        <taxon>Monoblepharidales</taxon>
        <taxon>Gonapodyaceae</taxon>
        <taxon>Gonapodya</taxon>
    </lineage>
</organism>
<dbReference type="InterPro" id="IPR050122">
    <property type="entry name" value="RTK"/>
</dbReference>
<name>A0A139ALW4_GONPJ</name>
<evidence type="ECO:0000313" key="3">
    <source>
        <dbReference type="Proteomes" id="UP000070544"/>
    </source>
</evidence>
<dbReference type="SUPFAM" id="SSF56112">
    <property type="entry name" value="Protein kinase-like (PK-like)"/>
    <property type="match status" value="1"/>
</dbReference>
<evidence type="ECO:0000313" key="2">
    <source>
        <dbReference type="EMBL" id="KXS17445.1"/>
    </source>
</evidence>
<dbReference type="GO" id="GO:0005524">
    <property type="term" value="F:ATP binding"/>
    <property type="evidence" value="ECO:0007669"/>
    <property type="project" value="InterPro"/>
</dbReference>
<dbReference type="InterPro" id="IPR001245">
    <property type="entry name" value="Ser-Thr/Tyr_kinase_cat_dom"/>
</dbReference>
<dbReference type="GO" id="GO:0005886">
    <property type="term" value="C:plasma membrane"/>
    <property type="evidence" value="ECO:0007669"/>
    <property type="project" value="TreeGrafter"/>
</dbReference>
<dbReference type="Proteomes" id="UP000070544">
    <property type="component" value="Unassembled WGS sequence"/>
</dbReference>
<gene>
    <name evidence="2" type="ORF">M427DRAFT_110513</name>
</gene>
<dbReference type="GO" id="GO:0004714">
    <property type="term" value="F:transmembrane receptor protein tyrosine kinase activity"/>
    <property type="evidence" value="ECO:0007669"/>
    <property type="project" value="TreeGrafter"/>
</dbReference>
<keyword evidence="3" id="KW-1185">Reference proteome</keyword>
<dbReference type="InterPro" id="IPR011009">
    <property type="entry name" value="Kinase-like_dom_sf"/>
</dbReference>
<feature type="domain" description="Protein kinase" evidence="1">
    <location>
        <begin position="23"/>
        <end position="133"/>
    </location>
</feature>